<feature type="transmembrane region" description="Helical" evidence="6">
    <location>
        <begin position="443"/>
        <end position="466"/>
    </location>
</feature>
<dbReference type="HOGENOM" id="CLU_013183_0_0_7"/>
<dbReference type="GO" id="GO:0016491">
    <property type="term" value="F:oxidoreductase activity"/>
    <property type="evidence" value="ECO:0007669"/>
    <property type="project" value="UniProtKB-KW"/>
</dbReference>
<feature type="transmembrane region" description="Helical" evidence="6">
    <location>
        <begin position="87"/>
        <end position="107"/>
    </location>
</feature>
<feature type="transmembrane region" description="Helical" evidence="6">
    <location>
        <begin position="57"/>
        <end position="75"/>
    </location>
</feature>
<feature type="transmembrane region" description="Helical" evidence="6">
    <location>
        <begin position="6"/>
        <end position="22"/>
    </location>
</feature>
<keyword evidence="3 6" id="KW-1133">Transmembrane helix</keyword>
<feature type="transmembrane region" description="Helical" evidence="6">
    <location>
        <begin position="487"/>
        <end position="505"/>
    </location>
</feature>
<keyword evidence="10" id="KW-1185">Reference proteome</keyword>
<protein>
    <submittedName>
        <fullName evidence="9">Ni/Fe hydrogenase, type 4, subunit D</fullName>
        <ecNumber evidence="9">1.-.-.-</ecNumber>
    </submittedName>
</protein>
<dbReference type="AlphaFoldDB" id="B6BMJ0"/>
<feature type="transmembrane region" description="Helical" evidence="6">
    <location>
        <begin position="174"/>
        <end position="193"/>
    </location>
</feature>
<dbReference type="STRING" id="929558.SMGD1_2372"/>
<dbReference type="InterPro" id="IPR050616">
    <property type="entry name" value="CPA3_Na-H_Antiporter_A"/>
</dbReference>
<dbReference type="GO" id="GO:0012505">
    <property type="term" value="C:endomembrane system"/>
    <property type="evidence" value="ECO:0007669"/>
    <property type="project" value="UniProtKB-SubCell"/>
</dbReference>
<feature type="transmembrane region" description="Helical" evidence="6">
    <location>
        <begin position="243"/>
        <end position="259"/>
    </location>
</feature>
<evidence type="ECO:0000256" key="4">
    <source>
        <dbReference type="ARBA" id="ARBA00023136"/>
    </source>
</evidence>
<dbReference type="eggNOG" id="COG1009">
    <property type="taxonomic scope" value="Bacteria"/>
</dbReference>
<feature type="transmembrane region" description="Helical" evidence="6">
    <location>
        <begin position="305"/>
        <end position="328"/>
    </location>
</feature>
<accession>H1FZ11</accession>
<feature type="transmembrane region" description="Helical" evidence="6">
    <location>
        <begin position="205"/>
        <end position="223"/>
    </location>
</feature>
<feature type="transmembrane region" description="Helical" evidence="6">
    <location>
        <begin position="335"/>
        <end position="352"/>
    </location>
</feature>
<dbReference type="Pfam" id="PF00361">
    <property type="entry name" value="Proton_antipo_M"/>
    <property type="match status" value="1"/>
</dbReference>
<evidence type="ECO:0000256" key="5">
    <source>
        <dbReference type="RuleBase" id="RU000320"/>
    </source>
</evidence>
<dbReference type="Pfam" id="PF00662">
    <property type="entry name" value="Proton_antipo_N"/>
    <property type="match status" value="1"/>
</dbReference>
<evidence type="ECO:0000256" key="1">
    <source>
        <dbReference type="ARBA" id="ARBA00004127"/>
    </source>
</evidence>
<feature type="transmembrane region" description="Helical" evidence="6">
    <location>
        <begin position="404"/>
        <end position="431"/>
    </location>
</feature>
<evidence type="ECO:0000313" key="10">
    <source>
        <dbReference type="Proteomes" id="UP000006431"/>
    </source>
</evidence>
<feature type="transmembrane region" description="Helical" evidence="6">
    <location>
        <begin position="569"/>
        <end position="586"/>
    </location>
</feature>
<feature type="domain" description="NADH-Ubiquinone oxidoreductase (complex I) chain 5 N-terminal" evidence="8">
    <location>
        <begin position="108"/>
        <end position="147"/>
    </location>
</feature>
<evidence type="ECO:0000256" key="2">
    <source>
        <dbReference type="ARBA" id="ARBA00022692"/>
    </source>
</evidence>
<dbReference type="PATRIC" id="fig|929558.5.peg.2362"/>
<comment type="subcellular location">
    <subcellularLocation>
        <location evidence="1">Endomembrane system</location>
        <topology evidence="1">Multi-pass membrane protein</topology>
    </subcellularLocation>
    <subcellularLocation>
        <location evidence="5">Membrane</location>
        <topology evidence="5">Multi-pass membrane protein</topology>
    </subcellularLocation>
</comment>
<dbReference type="PRINTS" id="PR01434">
    <property type="entry name" value="NADHDHGNASE5"/>
</dbReference>
<keyword evidence="2 5" id="KW-0812">Transmembrane</keyword>
<evidence type="ECO:0000313" key="9">
    <source>
        <dbReference type="EMBL" id="EHP30895.1"/>
    </source>
</evidence>
<dbReference type="InterPro" id="IPR001516">
    <property type="entry name" value="Proton_antipo_N"/>
</dbReference>
<feature type="domain" description="NADH:quinone oxidoreductase/Mrp antiporter transmembrane" evidence="7">
    <location>
        <begin position="171"/>
        <end position="435"/>
    </location>
</feature>
<accession>B6BMJ0</accession>
<keyword evidence="4 6" id="KW-0472">Membrane</keyword>
<feature type="transmembrane region" description="Helical" evidence="6">
    <location>
        <begin position="151"/>
        <end position="168"/>
    </location>
</feature>
<evidence type="ECO:0000259" key="7">
    <source>
        <dbReference type="Pfam" id="PF00361"/>
    </source>
</evidence>
<dbReference type="InterPro" id="IPR001750">
    <property type="entry name" value="ND/Mrp_TM"/>
</dbReference>
<dbReference type="Proteomes" id="UP000006431">
    <property type="component" value="Unassembled WGS sequence"/>
</dbReference>
<feature type="transmembrane region" description="Helical" evidence="6">
    <location>
        <begin position="29"/>
        <end position="51"/>
    </location>
</feature>
<feature type="transmembrane region" description="Helical" evidence="6">
    <location>
        <begin position="119"/>
        <end position="139"/>
    </location>
</feature>
<proteinExistence type="predicted"/>
<dbReference type="PANTHER" id="PTHR43373">
    <property type="entry name" value="NA(+)/H(+) ANTIPORTER SUBUNIT"/>
    <property type="match status" value="1"/>
</dbReference>
<keyword evidence="9" id="KW-0560">Oxidoreductase</keyword>
<sequence length="587" mass="65079">MYDVLIISPLIFALMVMLNRYVMQNTMAIVFVSILAIVSLSHLFTTIDVLQASLPHLFHNIFMFIDFILLAYFLWQGIAKKHSLVTMFAVIQMLLYTYVISLSPTLLSSDILVDKVSSIMYLVINIVGGVIIIYALEYIKSEEFSKFKKSGFIAMLFLFLSVMNFIVSTNNIEIFFMLFELTTLFSYLLIAYRSDELSNNNALKALWMNQIGGVAILLALVVSITKYDTLYFDILIKNIDSTYLLPIALLAIAGFVKGASIPFDKWLLGAMVAPTPVSAILHSATMVKIAPYLMLKLSPAIISSGFASITITLIGTFVFFAASMLALSKDYFKEILGLSTIALLGLMMALAAIGSEESITACLVLIVFHAISKALLFFQAGILEKVNHLKYVKEINGLVNHSPILVFFIIIGFASLTLPPFGAFIAKFMAIESIATEITRNPLYVLALIFIALGSVFLTLLYFKVVTKLFAKDVSSKEDNHTPLPKLYMIPSSILVSLLIIGILVSYDMKLLSSTEIIVPSLLIAIVPILFVSVLFKKAHRVKEYHCGEKDELELSMYYFAVSDGYKKIITAVAILLILILVVGAVL</sequence>
<evidence type="ECO:0000259" key="8">
    <source>
        <dbReference type="Pfam" id="PF00662"/>
    </source>
</evidence>
<feature type="transmembrane region" description="Helical" evidence="6">
    <location>
        <begin position="358"/>
        <end position="383"/>
    </location>
</feature>
<feature type="transmembrane region" description="Helical" evidence="6">
    <location>
        <begin position="517"/>
        <end position="536"/>
    </location>
</feature>
<dbReference type="GO" id="GO:0016020">
    <property type="term" value="C:membrane"/>
    <property type="evidence" value="ECO:0007669"/>
    <property type="project" value="UniProtKB-SubCell"/>
</dbReference>
<feature type="transmembrane region" description="Helical" evidence="6">
    <location>
        <begin position="266"/>
        <end position="285"/>
    </location>
</feature>
<organism evidence="9 10">
    <name type="scientific">Sulfurimonas gotlandica (strain DSM 19862 / JCM 16533 / GD1)</name>
    <dbReference type="NCBI Taxonomy" id="929558"/>
    <lineage>
        <taxon>Bacteria</taxon>
        <taxon>Pseudomonadati</taxon>
        <taxon>Campylobacterota</taxon>
        <taxon>Epsilonproteobacteria</taxon>
        <taxon>Campylobacterales</taxon>
        <taxon>Sulfurimonadaceae</taxon>
        <taxon>Sulfurimonas</taxon>
    </lineage>
</organism>
<reference evidence="9 10" key="1">
    <citation type="journal article" date="2012" name="Proc. Natl. Acad. Sci. U.S.A.">
        <title>Genome and physiology of a model Epsilonproteobacterium responsible for sulfide detoxification in marine oxygen depletion zones.</title>
        <authorList>
            <person name="Grote J."/>
            <person name="Schott T."/>
            <person name="Bruckner C.G."/>
            <person name="Glockner F.O."/>
            <person name="Jost G."/>
            <person name="Teeling H."/>
            <person name="Labrenz M."/>
            <person name="Jurgens K."/>
        </authorList>
    </citation>
    <scope>NUCLEOTIDE SEQUENCE [LARGE SCALE GENOMIC DNA]</scope>
    <source>
        <strain evidence="9 10">GD1</strain>
    </source>
</reference>
<dbReference type="EC" id="1.-.-.-" evidence="9"/>
<name>B6BMJ0_SULGG</name>
<dbReference type="OrthoDB" id="9811798at2"/>
<dbReference type="PANTHER" id="PTHR43373:SF1">
    <property type="entry name" value="NA(+)_H(+) ANTIPORTER SUBUNIT A"/>
    <property type="match status" value="1"/>
</dbReference>
<evidence type="ECO:0000256" key="3">
    <source>
        <dbReference type="ARBA" id="ARBA00022989"/>
    </source>
</evidence>
<evidence type="ECO:0000256" key="6">
    <source>
        <dbReference type="SAM" id="Phobius"/>
    </source>
</evidence>
<comment type="caution">
    <text evidence="9">The sequence shown here is derived from an EMBL/GenBank/DDBJ whole genome shotgun (WGS) entry which is preliminary data.</text>
</comment>
<dbReference type="EMBL" id="AFRZ01000001">
    <property type="protein sequence ID" value="EHP30895.1"/>
    <property type="molecule type" value="Genomic_DNA"/>
</dbReference>
<gene>
    <name evidence="9" type="primary">hyfD</name>
    <name evidence="9" type="ORF">SMGD1_2372</name>
</gene>